<dbReference type="PANTHER" id="PTHR45913:SF19">
    <property type="entry name" value="LOW QUALITY PROTEIN: ZINC FINGER BED DOMAIN-CONTAINING PROTEIN 5-LIKE"/>
    <property type="match status" value="1"/>
</dbReference>
<keyword evidence="2" id="KW-1185">Reference proteome</keyword>
<proteinExistence type="predicted"/>
<dbReference type="PANTHER" id="PTHR45913">
    <property type="entry name" value="EPM2A-INTERACTING PROTEIN 1"/>
    <property type="match status" value="1"/>
</dbReference>
<feature type="coiled-coil region" evidence="1">
    <location>
        <begin position="87"/>
        <end position="114"/>
    </location>
</feature>
<evidence type="ECO:0000256" key="1">
    <source>
        <dbReference type="SAM" id="Coils"/>
    </source>
</evidence>
<protein>
    <submittedName>
        <fullName evidence="3">Uncharacterized protein LOC115227363</fullName>
    </submittedName>
</protein>
<accession>A0A6P7TZC2</accession>
<dbReference type="AlphaFoldDB" id="A0A6P7TZC2"/>
<sequence length="371" mass="43142">MEVIKYLRRRKDLLTAQYELLSSENNRNVTNLSIANKEIELAYKRIGELTSEVESNSLYISEFLKQKNETEEFKNLRSRNDILIGEKKITEDIISNNKKEIEKLQANLHEKELLYHQTLALVEALKNTNQNIVSENAHWRNRVSNLIGEKEDLEYIKLRDKMSQCELLECELETVKSAFSTLSSERDDFIDKIENLEVQLSDLEKLRSSEIFYQLLPKIILITENKVDNALLKENGWVAYLTFYVDLSRLAYLVSIYEKLNKFTLSLQGKYQTIFILNEKVMALKRKIEFWRSSVDNNIACFAVLQEYLEESKSSLDNTVLQDIKDHLMILDDNIAKYFPGVISNTNFLGWPVNAAIPLFADVKFLEVAGN</sequence>
<dbReference type="Proteomes" id="UP000515154">
    <property type="component" value="Unplaced"/>
</dbReference>
<evidence type="ECO:0000313" key="2">
    <source>
        <dbReference type="Proteomes" id="UP000515154"/>
    </source>
</evidence>
<keyword evidence="1" id="KW-0175">Coiled coil</keyword>
<name>A0A6P7TZC2_9MOLL</name>
<organism evidence="2 3">
    <name type="scientific">Octopus sinensis</name>
    <name type="common">East Asian common octopus</name>
    <dbReference type="NCBI Taxonomy" id="2607531"/>
    <lineage>
        <taxon>Eukaryota</taxon>
        <taxon>Metazoa</taxon>
        <taxon>Spiralia</taxon>
        <taxon>Lophotrochozoa</taxon>
        <taxon>Mollusca</taxon>
        <taxon>Cephalopoda</taxon>
        <taxon>Coleoidea</taxon>
        <taxon>Octopodiformes</taxon>
        <taxon>Octopoda</taxon>
        <taxon>Incirrata</taxon>
        <taxon>Octopodidae</taxon>
        <taxon>Octopus</taxon>
    </lineage>
</organism>
<dbReference type="RefSeq" id="XP_029654086.1">
    <property type="nucleotide sequence ID" value="XM_029798226.1"/>
</dbReference>
<gene>
    <name evidence="3" type="primary">LOC115227363</name>
</gene>
<reference evidence="3" key="1">
    <citation type="submission" date="2025-08" db="UniProtKB">
        <authorList>
            <consortium name="RefSeq"/>
        </authorList>
    </citation>
    <scope>IDENTIFICATION</scope>
</reference>
<dbReference type="KEGG" id="osn:115227363"/>
<evidence type="ECO:0000313" key="3">
    <source>
        <dbReference type="RefSeq" id="XP_029654086.1"/>
    </source>
</evidence>